<sequence length="72" mass="7966">MIGHKDEAVDCGGKQDAGMIQPVLEGPDHTAHWPNWTDHPLKGPRVHWETALRYWEPGGGDLSPMNPNGENI</sequence>
<feature type="region of interest" description="Disordered" evidence="1">
    <location>
        <begin position="1"/>
        <end position="42"/>
    </location>
</feature>
<name>A0AAV7LYT4_PLEWA</name>
<evidence type="ECO:0000313" key="3">
    <source>
        <dbReference type="Proteomes" id="UP001066276"/>
    </source>
</evidence>
<dbReference type="AlphaFoldDB" id="A0AAV7LYT4"/>
<reference evidence="2" key="1">
    <citation type="journal article" date="2022" name="bioRxiv">
        <title>Sequencing and chromosome-scale assembly of the giantPleurodeles waltlgenome.</title>
        <authorList>
            <person name="Brown T."/>
            <person name="Elewa A."/>
            <person name="Iarovenko S."/>
            <person name="Subramanian E."/>
            <person name="Araus A.J."/>
            <person name="Petzold A."/>
            <person name="Susuki M."/>
            <person name="Suzuki K.-i.T."/>
            <person name="Hayashi T."/>
            <person name="Toyoda A."/>
            <person name="Oliveira C."/>
            <person name="Osipova E."/>
            <person name="Leigh N.D."/>
            <person name="Simon A."/>
            <person name="Yun M.H."/>
        </authorList>
    </citation>
    <scope>NUCLEOTIDE SEQUENCE</scope>
    <source>
        <strain evidence="2">20211129_DDA</strain>
        <tissue evidence="2">Liver</tissue>
    </source>
</reference>
<keyword evidence="3" id="KW-1185">Reference proteome</keyword>
<gene>
    <name evidence="2" type="ORF">NDU88_001837</name>
</gene>
<proteinExistence type="predicted"/>
<dbReference type="EMBL" id="JANPWB010000014">
    <property type="protein sequence ID" value="KAJ1096705.1"/>
    <property type="molecule type" value="Genomic_DNA"/>
</dbReference>
<organism evidence="2 3">
    <name type="scientific">Pleurodeles waltl</name>
    <name type="common">Iberian ribbed newt</name>
    <dbReference type="NCBI Taxonomy" id="8319"/>
    <lineage>
        <taxon>Eukaryota</taxon>
        <taxon>Metazoa</taxon>
        <taxon>Chordata</taxon>
        <taxon>Craniata</taxon>
        <taxon>Vertebrata</taxon>
        <taxon>Euteleostomi</taxon>
        <taxon>Amphibia</taxon>
        <taxon>Batrachia</taxon>
        <taxon>Caudata</taxon>
        <taxon>Salamandroidea</taxon>
        <taxon>Salamandridae</taxon>
        <taxon>Pleurodelinae</taxon>
        <taxon>Pleurodeles</taxon>
    </lineage>
</organism>
<evidence type="ECO:0000256" key="1">
    <source>
        <dbReference type="SAM" id="MobiDB-lite"/>
    </source>
</evidence>
<evidence type="ECO:0000313" key="2">
    <source>
        <dbReference type="EMBL" id="KAJ1096705.1"/>
    </source>
</evidence>
<accession>A0AAV7LYT4</accession>
<comment type="caution">
    <text evidence="2">The sequence shown here is derived from an EMBL/GenBank/DDBJ whole genome shotgun (WGS) entry which is preliminary data.</text>
</comment>
<protein>
    <submittedName>
        <fullName evidence="2">Uncharacterized protein</fullName>
    </submittedName>
</protein>
<dbReference type="Proteomes" id="UP001066276">
    <property type="component" value="Chromosome 10"/>
</dbReference>